<dbReference type="RefSeq" id="WP_055038093.1">
    <property type="nucleotide sequence ID" value="NZ_AP014854.2"/>
</dbReference>
<reference evidence="7" key="2">
    <citation type="submission" date="2015-11" db="EMBL/GenBank/DDBJ databases">
        <authorList>
            <person name="Zhang Y."/>
            <person name="Guo Z."/>
        </authorList>
    </citation>
    <scope>NUCLEOTIDE SEQUENCE</scope>
    <source>
        <strain evidence="7">1</strain>
    </source>
</reference>
<dbReference type="InterPro" id="IPR043128">
    <property type="entry name" value="Rev_trsase/Diguanyl_cyclase"/>
</dbReference>
<evidence type="ECO:0000313" key="7">
    <source>
        <dbReference type="EMBL" id="CUU43162.1"/>
    </source>
</evidence>
<keyword evidence="8" id="KW-1185">Reference proteome</keyword>
<dbReference type="EMBL" id="LN907867">
    <property type="protein sequence ID" value="CUU43162.1"/>
    <property type="molecule type" value="Genomic_DNA"/>
</dbReference>
<dbReference type="InterPro" id="IPR050469">
    <property type="entry name" value="Diguanylate_Cyclase"/>
</dbReference>
<comment type="catalytic activity">
    <reaction evidence="2">
        <text>2 GTP = 3',3'-c-di-GMP + 2 diphosphate</text>
        <dbReference type="Rhea" id="RHEA:24898"/>
        <dbReference type="ChEBI" id="CHEBI:33019"/>
        <dbReference type="ChEBI" id="CHEBI:37565"/>
        <dbReference type="ChEBI" id="CHEBI:58805"/>
        <dbReference type="EC" id="2.7.7.65"/>
    </reaction>
</comment>
<evidence type="ECO:0000259" key="5">
    <source>
        <dbReference type="PROSITE" id="PS50887"/>
    </source>
</evidence>
<dbReference type="Gene3D" id="3.30.70.270">
    <property type="match status" value="1"/>
</dbReference>
<keyword evidence="3" id="KW-0175">Coiled coil</keyword>
<reference evidence="6" key="1">
    <citation type="journal article" date="2015" name="Genome Announc.">
        <title>Complete Genome Sequence of the Bacteriochlorophyll b-Producing Photosynthetic Bacterium Blastochloris viridis.</title>
        <authorList>
            <person name="Tsukatani Y."/>
            <person name="Hirose Y."/>
            <person name="Harada J."/>
            <person name="Misawa N."/>
            <person name="Mori K."/>
            <person name="Inoue K."/>
            <person name="Tamiaki H."/>
        </authorList>
    </citation>
    <scope>NUCLEOTIDE SEQUENCE [LARGE SCALE GENOMIC DNA]</scope>
    <source>
        <strain evidence="6">DSM 133</strain>
    </source>
</reference>
<dbReference type="PATRIC" id="fig|1079.6.peg.2870"/>
<dbReference type="Proteomes" id="UP000065734">
    <property type="component" value="Chromosome I"/>
</dbReference>
<dbReference type="PROSITE" id="PS50887">
    <property type="entry name" value="GGDEF"/>
    <property type="match status" value="1"/>
</dbReference>
<dbReference type="STRING" id="1079.BVIR_2735"/>
<evidence type="ECO:0000256" key="3">
    <source>
        <dbReference type="SAM" id="Coils"/>
    </source>
</evidence>
<gene>
    <name evidence="7" type="primary">dosC</name>
    <name evidence="6" type="ORF">BV133_1957</name>
    <name evidence="7" type="ORF">BVIRIDIS_21790</name>
</gene>
<dbReference type="NCBIfam" id="TIGR00254">
    <property type="entry name" value="GGDEF"/>
    <property type="match status" value="1"/>
</dbReference>
<feature type="coiled-coil region" evidence="3">
    <location>
        <begin position="50"/>
        <end position="77"/>
    </location>
</feature>
<dbReference type="KEGG" id="bvr:BVIR_2735"/>
<dbReference type="EMBL" id="AP014854">
    <property type="protein sequence ID" value="BAR99550.1"/>
    <property type="molecule type" value="Genomic_DNA"/>
</dbReference>
<evidence type="ECO:0000313" key="6">
    <source>
        <dbReference type="EMBL" id="BAR99550.1"/>
    </source>
</evidence>
<dbReference type="SUPFAM" id="SSF55073">
    <property type="entry name" value="Nucleotide cyclase"/>
    <property type="match status" value="1"/>
</dbReference>
<organism evidence="7 8">
    <name type="scientific">Blastochloris viridis</name>
    <name type="common">Rhodopseudomonas viridis</name>
    <dbReference type="NCBI Taxonomy" id="1079"/>
    <lineage>
        <taxon>Bacteria</taxon>
        <taxon>Pseudomonadati</taxon>
        <taxon>Pseudomonadota</taxon>
        <taxon>Alphaproteobacteria</taxon>
        <taxon>Hyphomicrobiales</taxon>
        <taxon>Blastochloridaceae</taxon>
        <taxon>Blastochloris</taxon>
    </lineage>
</organism>
<dbReference type="PANTHER" id="PTHR45138:SF9">
    <property type="entry name" value="DIGUANYLATE CYCLASE DGCM-RELATED"/>
    <property type="match status" value="1"/>
</dbReference>
<evidence type="ECO:0000313" key="8">
    <source>
        <dbReference type="Proteomes" id="UP000065734"/>
    </source>
</evidence>
<dbReference type="InterPro" id="IPR000160">
    <property type="entry name" value="GGDEF_dom"/>
</dbReference>
<dbReference type="GO" id="GO:0043709">
    <property type="term" value="P:cell adhesion involved in single-species biofilm formation"/>
    <property type="evidence" value="ECO:0007669"/>
    <property type="project" value="TreeGrafter"/>
</dbReference>
<proteinExistence type="predicted"/>
<dbReference type="InterPro" id="IPR029787">
    <property type="entry name" value="Nucleotide_cyclase"/>
</dbReference>
<dbReference type="CDD" id="cd01949">
    <property type="entry name" value="GGDEF"/>
    <property type="match status" value="1"/>
</dbReference>
<dbReference type="EC" id="2.7.7.65" evidence="1"/>
<dbReference type="AlphaFoldDB" id="A0A0H5BBI5"/>
<feature type="domain" description="GGDEF" evidence="5">
    <location>
        <begin position="108"/>
        <end position="236"/>
    </location>
</feature>
<dbReference type="GO" id="GO:0052621">
    <property type="term" value="F:diguanylate cyclase activity"/>
    <property type="evidence" value="ECO:0007669"/>
    <property type="project" value="UniProtKB-EC"/>
</dbReference>
<evidence type="ECO:0000256" key="1">
    <source>
        <dbReference type="ARBA" id="ARBA00012528"/>
    </source>
</evidence>
<protein>
    <recommendedName>
        <fullName evidence="1">diguanylate cyclase</fullName>
        <ecNumber evidence="1">2.7.7.65</ecNumber>
    </recommendedName>
</protein>
<dbReference type="PANTHER" id="PTHR45138">
    <property type="entry name" value="REGULATORY COMPONENTS OF SENSORY TRANSDUCTION SYSTEM"/>
    <property type="match status" value="1"/>
</dbReference>
<accession>A0A0H5BBI5</accession>
<reference evidence="8" key="3">
    <citation type="journal article" date="2016" name="Genome Announc.">
        <title>Revised genome sequence of the purple photosynthetic bacterium Blastochloris viridis.</title>
        <authorList>
            <person name="Liu L.N."/>
            <person name="Faulkner M."/>
            <person name="Liu X."/>
            <person name="Huang F."/>
            <person name="Darby A.C."/>
            <person name="Hall N."/>
        </authorList>
    </citation>
    <scope>NUCLEOTIDE SEQUENCE [LARGE SCALE GENOMIC DNA]</scope>
    <source>
        <strain evidence="8">ATCC 19567 / DSM 133 / F</strain>
    </source>
</reference>
<keyword evidence="7" id="KW-0548">Nucleotidyltransferase</keyword>
<feature type="compositionally biased region" description="Basic and acidic residues" evidence="4">
    <location>
        <begin position="1"/>
        <end position="28"/>
    </location>
</feature>
<dbReference type="Pfam" id="PF00990">
    <property type="entry name" value="GGDEF"/>
    <property type="match status" value="1"/>
</dbReference>
<evidence type="ECO:0000256" key="2">
    <source>
        <dbReference type="ARBA" id="ARBA00034247"/>
    </source>
</evidence>
<sequence>MDGGKSEQHRLHQQDRDLDAGAPRREVSTARQAPQPEDARRLPQPTQSLVMQLMTEVERLEGELATARAEARALAARAEEDPLTGLANRRGFARELARTVSYVQRYGASAALFYIDLDGFKAINDRRGHAAGDAVLTAVSATLVSHVRASDRIARLGGDEFALILWNIRPDDAERKARALEEMIAALPAGRNEAGEPELGASVGVTMITGDDTPAVAEARADRAMYVRKNARGGGR</sequence>
<name>A0A0H5BBI5_BLAVI</name>
<evidence type="ECO:0000256" key="4">
    <source>
        <dbReference type="SAM" id="MobiDB-lite"/>
    </source>
</evidence>
<feature type="region of interest" description="Disordered" evidence="4">
    <location>
        <begin position="1"/>
        <end position="47"/>
    </location>
</feature>
<keyword evidence="7" id="KW-0808">Transferase</keyword>
<dbReference type="SMART" id="SM00267">
    <property type="entry name" value="GGDEF"/>
    <property type="match status" value="1"/>
</dbReference>
<dbReference type="GO" id="GO:1902201">
    <property type="term" value="P:negative regulation of bacterial-type flagellum-dependent cell motility"/>
    <property type="evidence" value="ECO:0007669"/>
    <property type="project" value="TreeGrafter"/>
</dbReference>
<dbReference type="GO" id="GO:0005886">
    <property type="term" value="C:plasma membrane"/>
    <property type="evidence" value="ECO:0007669"/>
    <property type="project" value="TreeGrafter"/>
</dbReference>